<gene>
    <name evidence="1" type="ORF">TGAMA5MH_08332</name>
</gene>
<name>A0A2K0T2P1_9HYPO</name>
<sequence>MILAWTGNMSWQSVMKTEDGAAYHSQLALPAKQQTYMVMPSAWSVGPVLSVVALQ</sequence>
<reference evidence="1 2" key="1">
    <citation type="submission" date="2017-02" db="EMBL/GenBank/DDBJ databases">
        <title>Genomes of Trichoderma spp. with biocontrol activity.</title>
        <authorList>
            <person name="Gardiner D."/>
            <person name="Kazan K."/>
            <person name="Vos C."/>
            <person name="Harvey P."/>
        </authorList>
    </citation>
    <scope>NUCLEOTIDE SEQUENCE [LARGE SCALE GENOMIC DNA]</scope>
    <source>
        <strain evidence="1 2">A5MH</strain>
    </source>
</reference>
<dbReference type="AlphaFoldDB" id="A0A2K0T2P1"/>
<evidence type="ECO:0000313" key="2">
    <source>
        <dbReference type="Proteomes" id="UP000236546"/>
    </source>
</evidence>
<proteinExistence type="predicted"/>
<accession>A0A2K0T2P1</accession>
<evidence type="ECO:0000313" key="1">
    <source>
        <dbReference type="EMBL" id="PNP39813.1"/>
    </source>
</evidence>
<protein>
    <submittedName>
        <fullName evidence="1">Uncharacterized protein</fullName>
    </submittedName>
</protein>
<dbReference type="EMBL" id="MTYH01000075">
    <property type="protein sequence ID" value="PNP39813.1"/>
    <property type="molecule type" value="Genomic_DNA"/>
</dbReference>
<comment type="caution">
    <text evidence="1">The sequence shown here is derived from an EMBL/GenBank/DDBJ whole genome shotgun (WGS) entry which is preliminary data.</text>
</comment>
<dbReference type="Proteomes" id="UP000236546">
    <property type="component" value="Unassembled WGS sequence"/>
</dbReference>
<organism evidence="1 2">
    <name type="scientific">Trichoderma gamsii</name>
    <dbReference type="NCBI Taxonomy" id="398673"/>
    <lineage>
        <taxon>Eukaryota</taxon>
        <taxon>Fungi</taxon>
        <taxon>Dikarya</taxon>
        <taxon>Ascomycota</taxon>
        <taxon>Pezizomycotina</taxon>
        <taxon>Sordariomycetes</taxon>
        <taxon>Hypocreomycetidae</taxon>
        <taxon>Hypocreales</taxon>
        <taxon>Hypocreaceae</taxon>
        <taxon>Trichoderma</taxon>
    </lineage>
</organism>